<dbReference type="EMBL" id="JEMY01000033">
    <property type="protein sequence ID" value="EXI87635.1"/>
    <property type="molecule type" value="Genomic_DNA"/>
</dbReference>
<evidence type="ECO:0000256" key="1">
    <source>
        <dbReference type="SAM" id="MobiDB-lite"/>
    </source>
</evidence>
<dbReference type="AlphaFoldDB" id="A0A011QEV8"/>
<gene>
    <name evidence="2" type="ORF">AW11_02499</name>
</gene>
<dbReference type="STRING" id="1454004.AW11_02499"/>
<evidence type="ECO:0000313" key="2">
    <source>
        <dbReference type="EMBL" id="EXI87635.1"/>
    </source>
</evidence>
<accession>A0A011QEV8</accession>
<sequence length="66" mass="6988">MERARAQRAAVQPRNTEQLTSEQKRQLAAVDARRAALQAEDAAELEAASAGQATSTPVEKPGRTAG</sequence>
<feature type="region of interest" description="Disordered" evidence="1">
    <location>
        <begin position="41"/>
        <end position="66"/>
    </location>
</feature>
<evidence type="ECO:0000313" key="3">
    <source>
        <dbReference type="Proteomes" id="UP000022141"/>
    </source>
</evidence>
<comment type="caution">
    <text evidence="2">The sequence shown here is derived from an EMBL/GenBank/DDBJ whole genome shotgun (WGS) entry which is preliminary data.</text>
</comment>
<organism evidence="2 3">
    <name type="scientific">Accumulibacter regalis</name>
    <dbReference type="NCBI Taxonomy" id="522306"/>
    <lineage>
        <taxon>Bacteria</taxon>
        <taxon>Pseudomonadati</taxon>
        <taxon>Pseudomonadota</taxon>
        <taxon>Betaproteobacteria</taxon>
        <taxon>Candidatus Accumulibacter</taxon>
    </lineage>
</organism>
<dbReference type="Proteomes" id="UP000022141">
    <property type="component" value="Unassembled WGS sequence"/>
</dbReference>
<proteinExistence type="predicted"/>
<feature type="region of interest" description="Disordered" evidence="1">
    <location>
        <begin position="1"/>
        <end position="26"/>
    </location>
</feature>
<feature type="compositionally biased region" description="Low complexity" evidence="1">
    <location>
        <begin position="41"/>
        <end position="53"/>
    </location>
</feature>
<protein>
    <submittedName>
        <fullName evidence="2">Uncharacterized protein</fullName>
    </submittedName>
</protein>
<keyword evidence="3" id="KW-1185">Reference proteome</keyword>
<dbReference type="PATRIC" id="fig|1454004.3.peg.2583"/>
<name>A0A011QEV8_ACCRE</name>
<reference evidence="2" key="1">
    <citation type="submission" date="2014-02" db="EMBL/GenBank/DDBJ databases">
        <title>Expanding our view of genomic diversity in Candidatus Accumulibacter clades.</title>
        <authorList>
            <person name="Skennerton C.T."/>
            <person name="Barr J.J."/>
            <person name="Slater F.R."/>
            <person name="Bond P.L."/>
            <person name="Tyson G.W."/>
        </authorList>
    </citation>
    <scope>NUCLEOTIDE SEQUENCE [LARGE SCALE GENOMIC DNA]</scope>
</reference>